<keyword evidence="2" id="KW-0472">Membrane</keyword>
<sequence length="240" mass="27613">MTIRNWLKFALRALIIGGLVTGVMSLIVRWGNFYGPHFSNGELTEAISGLLWFVFLGFTISMVCQMGYFAYLTVHQIGVNIFRSLTLWNWVQLLLMIIAIADVVYFRFRPYADTANDWFLYIGLLAVLLVAAFLTAIKKVKMTNKKHILISALFFMVFVSIIEWLIALWVRTEGGNQYITILLFPILAVNAFQLLELPKYNAQSAADLKKREERRKEHNANATKQQANNQQTKRKKAKQK</sequence>
<dbReference type="STRING" id="241244.ATY39_14160"/>
<dbReference type="SMART" id="SM01251">
    <property type="entry name" value="KbaA"/>
    <property type="match status" value="1"/>
</dbReference>
<feature type="transmembrane region" description="Helical" evidence="2">
    <location>
        <begin position="176"/>
        <end position="195"/>
    </location>
</feature>
<gene>
    <name evidence="3" type="ORF">ATY39_14160</name>
</gene>
<evidence type="ECO:0000313" key="4">
    <source>
        <dbReference type="Proteomes" id="UP000076021"/>
    </source>
</evidence>
<dbReference type="RefSeq" id="WP_066790832.1">
    <property type="nucleotide sequence ID" value="NZ_CP014806.1"/>
</dbReference>
<reference evidence="4" key="2">
    <citation type="submission" date="2016-03" db="EMBL/GenBank/DDBJ databases">
        <authorList>
            <person name="Ploux O."/>
        </authorList>
    </citation>
    <scope>NUCLEOTIDE SEQUENCE [LARGE SCALE GENOMIC DNA]</scope>
    <source>
        <strain evidence="4">PP9</strain>
    </source>
</reference>
<keyword evidence="2" id="KW-0812">Transmembrane</keyword>
<dbReference type="Pfam" id="PF14089">
    <property type="entry name" value="KbaA"/>
    <property type="match status" value="1"/>
</dbReference>
<keyword evidence="2" id="KW-1133">Transmembrane helix</keyword>
<feature type="transmembrane region" description="Helical" evidence="2">
    <location>
        <begin position="50"/>
        <end position="74"/>
    </location>
</feature>
<dbReference type="AlphaFoldDB" id="A0A143HGQ8"/>
<evidence type="ECO:0000256" key="1">
    <source>
        <dbReference type="SAM" id="MobiDB-lite"/>
    </source>
</evidence>
<dbReference type="GO" id="GO:0045881">
    <property type="term" value="P:positive regulation of sporulation resulting in formation of a cellular spore"/>
    <property type="evidence" value="ECO:0007669"/>
    <property type="project" value="InterPro"/>
</dbReference>
<feature type="region of interest" description="Disordered" evidence="1">
    <location>
        <begin position="207"/>
        <end position="240"/>
    </location>
</feature>
<name>A0A143HGQ8_9BACL</name>
<feature type="transmembrane region" description="Helical" evidence="2">
    <location>
        <begin position="118"/>
        <end position="137"/>
    </location>
</feature>
<organism evidence="3 4">
    <name type="scientific">Rummeliibacillus stabekisii</name>
    <dbReference type="NCBI Taxonomy" id="241244"/>
    <lineage>
        <taxon>Bacteria</taxon>
        <taxon>Bacillati</taxon>
        <taxon>Bacillota</taxon>
        <taxon>Bacilli</taxon>
        <taxon>Bacillales</taxon>
        <taxon>Caryophanaceae</taxon>
        <taxon>Rummeliibacillus</taxon>
    </lineage>
</organism>
<feature type="transmembrane region" description="Helical" evidence="2">
    <location>
        <begin position="9"/>
        <end position="30"/>
    </location>
</feature>
<keyword evidence="4" id="KW-1185">Reference proteome</keyword>
<protein>
    <submittedName>
        <fullName evidence="3">KinB-signaling pathway activation protein</fullName>
    </submittedName>
</protein>
<accession>A0A143HGQ8</accession>
<reference evidence="3 4" key="1">
    <citation type="journal article" date="2016" name="Genome Announc.">
        <title>Whole-Genome Sequence of Rummeliibacillus stabekisii Strain PP9 Isolated from Antarctic Soil.</title>
        <authorList>
            <person name="da Mota F.F."/>
            <person name="Vollu R.E."/>
            <person name="Jurelevicius D."/>
            <person name="Seldin L."/>
        </authorList>
    </citation>
    <scope>NUCLEOTIDE SEQUENCE [LARGE SCALE GENOMIC DNA]</scope>
    <source>
        <strain evidence="3 4">PP9</strain>
    </source>
</reference>
<dbReference type="InterPro" id="IPR024164">
    <property type="entry name" value="KinB-signalling_activ"/>
</dbReference>
<feature type="transmembrane region" description="Helical" evidence="2">
    <location>
        <begin position="149"/>
        <end position="170"/>
    </location>
</feature>
<feature type="transmembrane region" description="Helical" evidence="2">
    <location>
        <begin position="86"/>
        <end position="106"/>
    </location>
</feature>
<feature type="compositionally biased region" description="Low complexity" evidence="1">
    <location>
        <begin position="220"/>
        <end position="231"/>
    </location>
</feature>
<proteinExistence type="predicted"/>
<dbReference type="OrthoDB" id="2374256at2"/>
<feature type="compositionally biased region" description="Basic and acidic residues" evidence="1">
    <location>
        <begin position="207"/>
        <end position="219"/>
    </location>
</feature>
<dbReference type="KEGG" id="rst:ATY39_14160"/>
<dbReference type="PIRSF" id="PIRSF029886">
    <property type="entry name" value="KBAA"/>
    <property type="match status" value="1"/>
</dbReference>
<evidence type="ECO:0000256" key="2">
    <source>
        <dbReference type="SAM" id="Phobius"/>
    </source>
</evidence>
<dbReference type="Proteomes" id="UP000076021">
    <property type="component" value="Chromosome"/>
</dbReference>
<evidence type="ECO:0000313" key="3">
    <source>
        <dbReference type="EMBL" id="AMX00452.1"/>
    </source>
</evidence>
<dbReference type="EMBL" id="CP014806">
    <property type="protein sequence ID" value="AMX00452.1"/>
    <property type="molecule type" value="Genomic_DNA"/>
</dbReference>